<dbReference type="SUPFAM" id="SSF53474">
    <property type="entry name" value="alpha/beta-Hydrolases"/>
    <property type="match status" value="1"/>
</dbReference>
<comment type="similarity">
    <text evidence="3">Belongs to the peptidase S33 family.</text>
</comment>
<evidence type="ECO:0000256" key="5">
    <source>
        <dbReference type="ARBA" id="ARBA00022438"/>
    </source>
</evidence>
<evidence type="ECO:0000313" key="11">
    <source>
        <dbReference type="EMBL" id="TYS60622.1"/>
    </source>
</evidence>
<name>A0A5D4SF64_9BACI</name>
<dbReference type="PRINTS" id="PR00111">
    <property type="entry name" value="ABHYDROLASE"/>
</dbReference>
<gene>
    <name evidence="11" type="ORF">FZD47_20660</name>
</gene>
<keyword evidence="5" id="KW-0031">Aminopeptidase</keyword>
<dbReference type="InterPro" id="IPR029058">
    <property type="entry name" value="AB_hydrolase_fold"/>
</dbReference>
<evidence type="ECO:0000256" key="2">
    <source>
        <dbReference type="ARBA" id="ARBA00004496"/>
    </source>
</evidence>
<reference evidence="11 12" key="1">
    <citation type="submission" date="2019-08" db="EMBL/GenBank/DDBJ databases">
        <title>Bacillus genomes from the desert of Cuatro Cienegas, Coahuila.</title>
        <authorList>
            <person name="Olmedo-Alvarez G."/>
        </authorList>
    </citation>
    <scope>NUCLEOTIDE SEQUENCE [LARGE SCALE GENOMIC DNA]</scope>
    <source>
        <strain evidence="11 12">CH37_1T</strain>
    </source>
</reference>
<evidence type="ECO:0000256" key="9">
    <source>
        <dbReference type="ARBA" id="ARBA00029605"/>
    </source>
</evidence>
<proteinExistence type="inferred from homology"/>
<dbReference type="InterPro" id="IPR005944">
    <property type="entry name" value="Pro_iminopeptidase"/>
</dbReference>
<accession>A0A5D4SF64</accession>
<dbReference type="PANTHER" id="PTHR43722:SF1">
    <property type="entry name" value="PROLINE IMINOPEPTIDASE"/>
    <property type="match status" value="1"/>
</dbReference>
<dbReference type="AlphaFoldDB" id="A0A5D4SF64"/>
<evidence type="ECO:0000259" key="10">
    <source>
        <dbReference type="Pfam" id="PF00561"/>
    </source>
</evidence>
<dbReference type="Gene3D" id="3.40.50.1820">
    <property type="entry name" value="alpha/beta hydrolase"/>
    <property type="match status" value="1"/>
</dbReference>
<comment type="subcellular location">
    <subcellularLocation>
        <location evidence="2">Cytoplasm</location>
    </subcellularLocation>
</comment>
<comment type="caution">
    <text evidence="11">The sequence shown here is derived from an EMBL/GenBank/DDBJ whole genome shotgun (WGS) entry which is preliminary data.</text>
</comment>
<evidence type="ECO:0000256" key="7">
    <source>
        <dbReference type="ARBA" id="ARBA00022670"/>
    </source>
</evidence>
<comment type="catalytic activity">
    <reaction evidence="1">
        <text>Release of N-terminal proline from a peptide.</text>
        <dbReference type="EC" id="3.4.11.5"/>
    </reaction>
</comment>
<dbReference type="GO" id="GO:0004177">
    <property type="term" value="F:aminopeptidase activity"/>
    <property type="evidence" value="ECO:0007669"/>
    <property type="project" value="UniProtKB-KW"/>
</dbReference>
<dbReference type="EC" id="3.4.11.5" evidence="4"/>
<evidence type="ECO:0000313" key="12">
    <source>
        <dbReference type="Proteomes" id="UP000323732"/>
    </source>
</evidence>
<keyword evidence="7" id="KW-0645">Protease</keyword>
<evidence type="ECO:0000256" key="6">
    <source>
        <dbReference type="ARBA" id="ARBA00022490"/>
    </source>
</evidence>
<dbReference type="Pfam" id="PF00561">
    <property type="entry name" value="Abhydrolase_1"/>
    <property type="match status" value="1"/>
</dbReference>
<keyword evidence="8 11" id="KW-0378">Hydrolase</keyword>
<dbReference type="InterPro" id="IPR002410">
    <property type="entry name" value="Peptidase_S33"/>
</dbReference>
<feature type="domain" description="AB hydrolase-1" evidence="10">
    <location>
        <begin position="24"/>
        <end position="165"/>
    </location>
</feature>
<dbReference type="EMBL" id="VTES01000006">
    <property type="protein sequence ID" value="TYS60622.1"/>
    <property type="molecule type" value="Genomic_DNA"/>
</dbReference>
<dbReference type="Proteomes" id="UP000323732">
    <property type="component" value="Unassembled WGS sequence"/>
</dbReference>
<keyword evidence="6" id="KW-0963">Cytoplasm</keyword>
<organism evidence="11 12">
    <name type="scientific">Bacillus infantis</name>
    <dbReference type="NCBI Taxonomy" id="324767"/>
    <lineage>
        <taxon>Bacteria</taxon>
        <taxon>Bacillati</taxon>
        <taxon>Bacillota</taxon>
        <taxon>Bacilli</taxon>
        <taxon>Bacillales</taxon>
        <taxon>Bacillaceae</taxon>
        <taxon>Bacillus</taxon>
    </lineage>
</organism>
<evidence type="ECO:0000256" key="8">
    <source>
        <dbReference type="ARBA" id="ARBA00022801"/>
    </source>
</evidence>
<evidence type="ECO:0000256" key="3">
    <source>
        <dbReference type="ARBA" id="ARBA00010088"/>
    </source>
</evidence>
<dbReference type="PRINTS" id="PR00793">
    <property type="entry name" value="PROAMNOPTASE"/>
</dbReference>
<protein>
    <recommendedName>
        <fullName evidence="4">prolyl aminopeptidase</fullName>
        <ecNumber evidence="4">3.4.11.5</ecNumber>
    </recommendedName>
    <alternativeName>
        <fullName evidence="9">Prolyl aminopeptidase</fullName>
    </alternativeName>
</protein>
<dbReference type="RefSeq" id="WP_148950769.1">
    <property type="nucleotide sequence ID" value="NZ_VTES01000006.1"/>
</dbReference>
<dbReference type="GO" id="GO:0006508">
    <property type="term" value="P:proteolysis"/>
    <property type="evidence" value="ECO:0007669"/>
    <property type="project" value="UniProtKB-KW"/>
</dbReference>
<sequence length="295" mass="34429">MKKYINIDKHKIYCEMLGPENGQPLLYLHGGPGEGCQKFLQYQANRLSKSFRLIAIDQRGVNRSSAIKKDESFGINDIIEDVEEIREKLGYSKWSIIGHSFGGYLSTLYSIKHPHRVNKLILDCPSLDIDLSIRSLLKHAATIFVGLNKKQQAIECLEASENKYMSPVEMITYFYKVRSRLGLRIDKLYLKELDIEFFREQQTFHSQRLKTYFHLLKLKEEGQLFNSLLPDLYKLTVDTLLLRGEYDVVTCHKQLLYFLKDVHKGSITTIENCSHYLWAEEPDLYCKEINKFLTT</sequence>
<dbReference type="PANTHER" id="PTHR43722">
    <property type="entry name" value="PROLINE IMINOPEPTIDASE"/>
    <property type="match status" value="1"/>
</dbReference>
<evidence type="ECO:0000256" key="4">
    <source>
        <dbReference type="ARBA" id="ARBA00012568"/>
    </source>
</evidence>
<dbReference type="InterPro" id="IPR000073">
    <property type="entry name" value="AB_hydrolase_1"/>
</dbReference>
<evidence type="ECO:0000256" key="1">
    <source>
        <dbReference type="ARBA" id="ARBA00001585"/>
    </source>
</evidence>
<dbReference type="GO" id="GO:0005737">
    <property type="term" value="C:cytoplasm"/>
    <property type="evidence" value="ECO:0007669"/>
    <property type="project" value="UniProtKB-SubCell"/>
</dbReference>